<dbReference type="EMBL" id="KZ149939">
    <property type="protein sequence ID" value="PZC76985.1"/>
    <property type="molecule type" value="Genomic_DNA"/>
</dbReference>
<gene>
    <name evidence="5" type="primary">HaOG203936</name>
    <name evidence="5" type="ORF">B5X24_HaOG203936</name>
</gene>
<dbReference type="Proteomes" id="UP000249218">
    <property type="component" value="Unassembled WGS sequence"/>
</dbReference>
<evidence type="ECO:0000256" key="3">
    <source>
        <dbReference type="ARBA" id="ARBA00022833"/>
    </source>
</evidence>
<evidence type="ECO:0000313" key="6">
    <source>
        <dbReference type="Proteomes" id="UP000249218"/>
    </source>
</evidence>
<dbReference type="InterPro" id="IPR007588">
    <property type="entry name" value="Znf_FLYWCH"/>
</dbReference>
<dbReference type="AlphaFoldDB" id="A0A2W1BTL5"/>
<accession>A0A2W1BTL5</accession>
<keyword evidence="3" id="KW-0862">Zinc</keyword>
<evidence type="ECO:0000256" key="1">
    <source>
        <dbReference type="ARBA" id="ARBA00022723"/>
    </source>
</evidence>
<reference evidence="5 6" key="1">
    <citation type="journal article" date="2017" name="BMC Biol.">
        <title>Genomic innovations, transcriptional plasticity and gene loss underlying the evolution and divergence of two highly polyphagous and invasive Helicoverpa pest species.</title>
        <authorList>
            <person name="Pearce S.L."/>
            <person name="Clarke D.F."/>
            <person name="East P.D."/>
            <person name="Elfekih S."/>
            <person name="Gordon K.H."/>
            <person name="Jermiin L.S."/>
            <person name="McGaughran A."/>
            <person name="Oakeshott J.G."/>
            <person name="Papanikolaou A."/>
            <person name="Perera O.P."/>
            <person name="Rane R.V."/>
            <person name="Richards S."/>
            <person name="Tay W.T."/>
            <person name="Walsh T.K."/>
            <person name="Anderson A."/>
            <person name="Anderson C.J."/>
            <person name="Asgari S."/>
            <person name="Board P.G."/>
            <person name="Bretschneider A."/>
            <person name="Campbell P.M."/>
            <person name="Chertemps T."/>
            <person name="Christeller J.T."/>
            <person name="Coppin C.W."/>
            <person name="Downes S.J."/>
            <person name="Duan G."/>
            <person name="Farnsworth C.A."/>
            <person name="Good R.T."/>
            <person name="Han L.B."/>
            <person name="Han Y.C."/>
            <person name="Hatje K."/>
            <person name="Horne I."/>
            <person name="Huang Y.P."/>
            <person name="Hughes D.S."/>
            <person name="Jacquin-Joly E."/>
            <person name="James W."/>
            <person name="Jhangiani S."/>
            <person name="Kollmar M."/>
            <person name="Kuwar S.S."/>
            <person name="Li S."/>
            <person name="Liu N.Y."/>
            <person name="Maibeche M.T."/>
            <person name="Miller J.R."/>
            <person name="Montagne N."/>
            <person name="Perry T."/>
            <person name="Qu J."/>
            <person name="Song S.V."/>
            <person name="Sutton G.G."/>
            <person name="Vogel H."/>
            <person name="Walenz B.P."/>
            <person name="Xu W."/>
            <person name="Zhang H.J."/>
            <person name="Zou Z."/>
            <person name="Batterham P."/>
            <person name="Edwards O.R."/>
            <person name="Feyereisen R."/>
            <person name="Gibbs R.A."/>
            <person name="Heckel D.G."/>
            <person name="McGrath A."/>
            <person name="Robin C."/>
            <person name="Scherer S.E."/>
            <person name="Worley K.C."/>
            <person name="Wu Y.D."/>
        </authorList>
    </citation>
    <scope>NUCLEOTIDE SEQUENCE [LARGE SCALE GENOMIC DNA]</scope>
    <source>
        <strain evidence="5">Harm_GR_Male_#8</strain>
        <tissue evidence="5">Whole organism</tissue>
    </source>
</reference>
<dbReference type="OrthoDB" id="19132at2759"/>
<dbReference type="Pfam" id="PF04500">
    <property type="entry name" value="FLYWCH"/>
    <property type="match status" value="2"/>
</dbReference>
<name>A0A2W1BTL5_HELAM</name>
<feature type="domain" description="FLYWCH-type" evidence="4">
    <location>
        <begin position="245"/>
        <end position="297"/>
    </location>
</feature>
<protein>
    <recommendedName>
        <fullName evidence="4">FLYWCH-type domain-containing protein</fullName>
    </recommendedName>
</protein>
<feature type="domain" description="FLYWCH-type" evidence="4">
    <location>
        <begin position="161"/>
        <end position="218"/>
    </location>
</feature>
<keyword evidence="6" id="KW-1185">Reference proteome</keyword>
<keyword evidence="1" id="KW-0479">Metal-binding</keyword>
<dbReference type="Gene3D" id="2.20.25.240">
    <property type="match status" value="1"/>
</dbReference>
<organism evidence="5 6">
    <name type="scientific">Helicoverpa armigera</name>
    <name type="common">Cotton bollworm</name>
    <name type="synonym">Heliothis armigera</name>
    <dbReference type="NCBI Taxonomy" id="29058"/>
    <lineage>
        <taxon>Eukaryota</taxon>
        <taxon>Metazoa</taxon>
        <taxon>Ecdysozoa</taxon>
        <taxon>Arthropoda</taxon>
        <taxon>Hexapoda</taxon>
        <taxon>Insecta</taxon>
        <taxon>Pterygota</taxon>
        <taxon>Neoptera</taxon>
        <taxon>Endopterygota</taxon>
        <taxon>Lepidoptera</taxon>
        <taxon>Glossata</taxon>
        <taxon>Ditrysia</taxon>
        <taxon>Noctuoidea</taxon>
        <taxon>Noctuidae</taxon>
        <taxon>Heliothinae</taxon>
        <taxon>Helicoverpa</taxon>
    </lineage>
</organism>
<evidence type="ECO:0000313" key="5">
    <source>
        <dbReference type="EMBL" id="PZC76985.1"/>
    </source>
</evidence>
<sequence>MERAMLGVSLRDGIRNEEIRRRTKVIDIAHRLSKLKWQWAGHIARRAEDRWGRKVLEWRPPTSKRSVAGRRKTLDAGRLQQELVTRRLGEAFHVLLWVTTGSISGLAAKNRSSTGNNIHEDAAWFSLPSNGELIYTFLFSEPIYSTSIRGNPVIILVVYSVSRCGNPVLLVGEYRFNKYHRSKEPKVHWACVKASAGCRARITTLNGSIIKINNVHEHRRVGEDDERSQSKNKLVLTSSARPGSTVIDYAGDRYYLVYESVDKAKRRWRCTKWYKGCRAAVLTVDYDVIRVCNDHSHH</sequence>
<keyword evidence="2" id="KW-0863">Zinc-finger</keyword>
<proteinExistence type="predicted"/>
<evidence type="ECO:0000259" key="4">
    <source>
        <dbReference type="Pfam" id="PF04500"/>
    </source>
</evidence>
<evidence type="ECO:0000256" key="2">
    <source>
        <dbReference type="ARBA" id="ARBA00022771"/>
    </source>
</evidence>
<dbReference type="GO" id="GO:0008270">
    <property type="term" value="F:zinc ion binding"/>
    <property type="evidence" value="ECO:0007669"/>
    <property type="project" value="UniProtKB-KW"/>
</dbReference>